<evidence type="ECO:0000313" key="8">
    <source>
        <dbReference type="Proteomes" id="UP000029121"/>
    </source>
</evidence>
<feature type="compositionally biased region" description="Polar residues" evidence="5">
    <location>
        <begin position="389"/>
        <end position="417"/>
    </location>
</feature>
<evidence type="ECO:0000256" key="3">
    <source>
        <dbReference type="ARBA" id="ARBA00023163"/>
    </source>
</evidence>
<dbReference type="AlphaFoldDB" id="R0GGB1"/>
<dbReference type="SUPFAM" id="SSF101941">
    <property type="entry name" value="NAC domain"/>
    <property type="match status" value="1"/>
</dbReference>
<feature type="region of interest" description="Disordered" evidence="5">
    <location>
        <begin position="1"/>
        <end position="30"/>
    </location>
</feature>
<evidence type="ECO:0000256" key="5">
    <source>
        <dbReference type="SAM" id="MobiDB-lite"/>
    </source>
</evidence>
<protein>
    <recommendedName>
        <fullName evidence="6">NAC domain-containing protein</fullName>
    </recommendedName>
</protein>
<sequence>MSMPERSSPAPQRQPPSTRPSFPPGYKYEPNDKNLIETLLGREHYFGENNNSLLKFFIHQANIYESNPEQLSVEYEKGNDTEWFFISERNKKKKGKGGINQKRGGNGGYWHAKVATKDVYDGQGNIIGYKSPLTYYVGKQPNGVKTDWLMHEYWVDHDQSDEEKDYALCKIYKKKKAKEEESEKQKKAEEEESEKKKKALKKKVEPQPHHVAYQQVWPGKLDSDQQHQFWPSQLESYQPQPHHLAYEQLIFQPAPLDPSYQPQPRGLAYQQQQFCQGPVNSSQPQPPRDIEYQQPYQRQPYGFGYEQYLMMTTLEEENGVATQQQHQQQMSLPTPPTQVQDSRSHMVMTGWRKDNSTEEDLLDMSKDDRFFDIDELFNDEEEHDGVATKDQQQQQSTPSFPDQSQASPSDQDWSGSFNGEFYDIDELRNDVKKGHDE</sequence>
<feature type="compositionally biased region" description="Polar residues" evidence="5">
    <location>
        <begin position="320"/>
        <end position="341"/>
    </location>
</feature>
<name>R0GGB1_9BRAS</name>
<keyword evidence="3" id="KW-0804">Transcription</keyword>
<evidence type="ECO:0000259" key="6">
    <source>
        <dbReference type="PROSITE" id="PS51005"/>
    </source>
</evidence>
<organism evidence="7 8">
    <name type="scientific">Capsella rubella</name>
    <dbReference type="NCBI Taxonomy" id="81985"/>
    <lineage>
        <taxon>Eukaryota</taxon>
        <taxon>Viridiplantae</taxon>
        <taxon>Streptophyta</taxon>
        <taxon>Embryophyta</taxon>
        <taxon>Tracheophyta</taxon>
        <taxon>Spermatophyta</taxon>
        <taxon>Magnoliopsida</taxon>
        <taxon>eudicotyledons</taxon>
        <taxon>Gunneridae</taxon>
        <taxon>Pentapetalae</taxon>
        <taxon>rosids</taxon>
        <taxon>malvids</taxon>
        <taxon>Brassicales</taxon>
        <taxon>Brassicaceae</taxon>
        <taxon>Camelineae</taxon>
        <taxon>Capsella</taxon>
    </lineage>
</organism>
<evidence type="ECO:0000256" key="1">
    <source>
        <dbReference type="ARBA" id="ARBA00023015"/>
    </source>
</evidence>
<dbReference type="Pfam" id="PF02365">
    <property type="entry name" value="NAM"/>
    <property type="match status" value="1"/>
</dbReference>
<reference evidence="8" key="1">
    <citation type="journal article" date="2013" name="Nat. Genet.">
        <title>The Capsella rubella genome and the genomic consequences of rapid mating system evolution.</title>
        <authorList>
            <person name="Slotte T."/>
            <person name="Hazzouri K.M."/>
            <person name="Agren J.A."/>
            <person name="Koenig D."/>
            <person name="Maumus F."/>
            <person name="Guo Y.L."/>
            <person name="Steige K."/>
            <person name="Platts A.E."/>
            <person name="Escobar J.S."/>
            <person name="Newman L.K."/>
            <person name="Wang W."/>
            <person name="Mandakova T."/>
            <person name="Vello E."/>
            <person name="Smith L.M."/>
            <person name="Henz S.R."/>
            <person name="Steffen J."/>
            <person name="Takuno S."/>
            <person name="Brandvain Y."/>
            <person name="Coop G."/>
            <person name="Andolfatto P."/>
            <person name="Hu T.T."/>
            <person name="Blanchette M."/>
            <person name="Clark R.M."/>
            <person name="Quesneville H."/>
            <person name="Nordborg M."/>
            <person name="Gaut B.S."/>
            <person name="Lysak M.A."/>
            <person name="Jenkins J."/>
            <person name="Grimwood J."/>
            <person name="Chapman J."/>
            <person name="Prochnik S."/>
            <person name="Shu S."/>
            <person name="Rokhsar D."/>
            <person name="Schmutz J."/>
            <person name="Weigel D."/>
            <person name="Wright S.I."/>
        </authorList>
    </citation>
    <scope>NUCLEOTIDE SEQUENCE [LARGE SCALE GENOMIC DNA]</scope>
    <source>
        <strain evidence="8">cv. Monte Gargano</strain>
    </source>
</reference>
<evidence type="ECO:0000256" key="4">
    <source>
        <dbReference type="ARBA" id="ARBA00023242"/>
    </source>
</evidence>
<evidence type="ECO:0000313" key="7">
    <source>
        <dbReference type="EMBL" id="EOA34731.1"/>
    </source>
</evidence>
<proteinExistence type="predicted"/>
<feature type="region of interest" description="Disordered" evidence="5">
    <location>
        <begin position="319"/>
        <end position="343"/>
    </location>
</feature>
<feature type="compositionally biased region" description="Low complexity" evidence="5">
    <location>
        <begin position="1"/>
        <end position="11"/>
    </location>
</feature>
<dbReference type="Gene3D" id="2.170.150.80">
    <property type="entry name" value="NAC domain"/>
    <property type="match status" value="1"/>
</dbReference>
<accession>R0GGB1</accession>
<dbReference type="PROSITE" id="PS51005">
    <property type="entry name" value="NAC"/>
    <property type="match status" value="1"/>
</dbReference>
<keyword evidence="8" id="KW-1185">Reference proteome</keyword>
<dbReference type="STRING" id="81985.R0GGB1"/>
<feature type="compositionally biased region" description="Pro residues" evidence="5">
    <location>
        <begin position="12"/>
        <end position="23"/>
    </location>
</feature>
<keyword evidence="2" id="KW-0238">DNA-binding</keyword>
<gene>
    <name evidence="7" type="ORF">CARUB_v10022302mg</name>
</gene>
<dbReference type="InterPro" id="IPR003441">
    <property type="entry name" value="NAC-dom"/>
</dbReference>
<feature type="domain" description="NAC" evidence="6">
    <location>
        <begin position="22"/>
        <end position="174"/>
    </location>
</feature>
<keyword evidence="4" id="KW-0539">Nucleus</keyword>
<dbReference type="GO" id="GO:0003677">
    <property type="term" value="F:DNA binding"/>
    <property type="evidence" value="ECO:0007669"/>
    <property type="project" value="UniProtKB-KW"/>
</dbReference>
<feature type="region of interest" description="Disordered" evidence="5">
    <location>
        <begin position="179"/>
        <end position="207"/>
    </location>
</feature>
<feature type="compositionally biased region" description="Basic and acidic residues" evidence="5">
    <location>
        <begin position="425"/>
        <end position="437"/>
    </location>
</feature>
<feature type="compositionally biased region" description="Basic and acidic residues" evidence="5">
    <location>
        <begin position="179"/>
        <end position="195"/>
    </location>
</feature>
<dbReference type="EMBL" id="KB870806">
    <property type="protein sequence ID" value="EOA34731.1"/>
    <property type="molecule type" value="Genomic_DNA"/>
</dbReference>
<dbReference type="GO" id="GO:0006355">
    <property type="term" value="P:regulation of DNA-templated transcription"/>
    <property type="evidence" value="ECO:0007669"/>
    <property type="project" value="InterPro"/>
</dbReference>
<dbReference type="PANTHER" id="PTHR31714:SF10">
    <property type="entry name" value="F-BOX ASSOCIATED UBIQUITINATION EFFECTOR FAMILY PROTEIN-RELATED"/>
    <property type="match status" value="1"/>
</dbReference>
<feature type="region of interest" description="Disordered" evidence="5">
    <location>
        <begin position="375"/>
        <end position="437"/>
    </location>
</feature>
<evidence type="ECO:0000256" key="2">
    <source>
        <dbReference type="ARBA" id="ARBA00023125"/>
    </source>
</evidence>
<dbReference type="PANTHER" id="PTHR31714">
    <property type="entry name" value="F-BOX ASSOCIATED UBIQUITINATION EFFECTOR FAMILY PROTEIN-RELATED"/>
    <property type="match status" value="1"/>
</dbReference>
<keyword evidence="1" id="KW-0805">Transcription regulation</keyword>
<dbReference type="InterPro" id="IPR036093">
    <property type="entry name" value="NAC_dom_sf"/>
</dbReference>
<dbReference type="Proteomes" id="UP000029121">
    <property type="component" value="Unassembled WGS sequence"/>
</dbReference>